<feature type="compositionally biased region" description="Basic residues" evidence="1">
    <location>
        <begin position="397"/>
        <end position="409"/>
    </location>
</feature>
<feature type="compositionally biased region" description="Low complexity" evidence="1">
    <location>
        <begin position="365"/>
        <end position="389"/>
    </location>
</feature>
<organism evidence="3 4">
    <name type="scientific">Paraburkholderia humisilvae</name>
    <dbReference type="NCBI Taxonomy" id="627669"/>
    <lineage>
        <taxon>Bacteria</taxon>
        <taxon>Pseudomonadati</taxon>
        <taxon>Pseudomonadota</taxon>
        <taxon>Betaproteobacteria</taxon>
        <taxon>Burkholderiales</taxon>
        <taxon>Burkholderiaceae</taxon>
        <taxon>Paraburkholderia</taxon>
    </lineage>
</organism>
<keyword evidence="2" id="KW-1133">Transmembrane helix</keyword>
<dbReference type="AlphaFoldDB" id="A0A6J5DM57"/>
<dbReference type="RefSeq" id="WP_175226803.1">
    <property type="nucleotide sequence ID" value="NZ_CADIKH010000010.1"/>
</dbReference>
<evidence type="ECO:0000313" key="3">
    <source>
        <dbReference type="EMBL" id="CAB3755249.1"/>
    </source>
</evidence>
<keyword evidence="2" id="KW-0472">Membrane</keyword>
<keyword evidence="2" id="KW-0812">Transmembrane</keyword>
<gene>
    <name evidence="3" type="ORF">LMG29542_02541</name>
</gene>
<reference evidence="3 4" key="1">
    <citation type="submission" date="2020-04" db="EMBL/GenBank/DDBJ databases">
        <authorList>
            <person name="De Canck E."/>
        </authorList>
    </citation>
    <scope>NUCLEOTIDE SEQUENCE [LARGE SCALE GENOMIC DNA]</scope>
    <source>
        <strain evidence="3 4">LMG 29542</strain>
    </source>
</reference>
<evidence type="ECO:0008006" key="5">
    <source>
        <dbReference type="Google" id="ProtNLM"/>
    </source>
</evidence>
<dbReference type="Proteomes" id="UP000494363">
    <property type="component" value="Unassembled WGS sequence"/>
</dbReference>
<evidence type="ECO:0000313" key="4">
    <source>
        <dbReference type="Proteomes" id="UP000494363"/>
    </source>
</evidence>
<sequence length="409" mass="42139">MADPAAPSTSRSSRSGSKEPRTAAVSTETENKLARAARSAQRLAELSDVPADDSTLELFPDDPTRAALQAMNIDVRQGTLSGFELPDEVLAAVEVATEGNDAQETRPETKVVRRNARAAQAADAARTAQPEAETSTVKVEQKAASTSARSCFGVDSGEPATTAAGADVSQVNVDDKGAARHTSLAEVSPVAQPMVAVAALRETAPSRFAADDTSAASRDVGASMGAGAAATARPAQPQPHSYASTARMPFGAASSAAAATQTAPRATPELDHARAAAFADTVDALYGVIADQRRAAADHSRRMKRMLSIVVGVLLVTVAIGVAQMLLLVHLTQDSILHQQRIEQMLLGQQATLATLLQTESSPAAAMPAAPAANADAPAAVAPRQPADAHSSAKAQPARKHKPSTTHAH</sequence>
<proteinExistence type="predicted"/>
<feature type="compositionally biased region" description="Low complexity" evidence="1">
    <location>
        <begin position="1"/>
        <end position="15"/>
    </location>
</feature>
<accession>A0A6J5DM57</accession>
<keyword evidence="4" id="KW-1185">Reference proteome</keyword>
<feature type="compositionally biased region" description="Low complexity" evidence="1">
    <location>
        <begin position="117"/>
        <end position="128"/>
    </location>
</feature>
<protein>
    <recommendedName>
        <fullName evidence="5">Cell wall surface anchor family protein</fullName>
    </recommendedName>
</protein>
<evidence type="ECO:0000256" key="2">
    <source>
        <dbReference type="SAM" id="Phobius"/>
    </source>
</evidence>
<dbReference type="EMBL" id="CADIKH010000010">
    <property type="protein sequence ID" value="CAB3755249.1"/>
    <property type="molecule type" value="Genomic_DNA"/>
</dbReference>
<feature type="region of interest" description="Disordered" evidence="1">
    <location>
        <begin position="1"/>
        <end position="39"/>
    </location>
</feature>
<name>A0A6J5DM57_9BURK</name>
<feature type="region of interest" description="Disordered" evidence="1">
    <location>
        <begin position="365"/>
        <end position="409"/>
    </location>
</feature>
<feature type="region of interest" description="Disordered" evidence="1">
    <location>
        <begin position="98"/>
        <end position="154"/>
    </location>
</feature>
<feature type="transmembrane region" description="Helical" evidence="2">
    <location>
        <begin position="309"/>
        <end position="331"/>
    </location>
</feature>
<evidence type="ECO:0000256" key="1">
    <source>
        <dbReference type="SAM" id="MobiDB-lite"/>
    </source>
</evidence>
<feature type="compositionally biased region" description="Polar residues" evidence="1">
    <location>
        <begin position="132"/>
        <end position="149"/>
    </location>
</feature>